<organism evidence="1 2">
    <name type="scientific">Auricularia subglabra (strain TFB-10046 / SS5)</name>
    <name type="common">White-rot fungus</name>
    <name type="synonym">Auricularia delicata (strain TFB10046)</name>
    <dbReference type="NCBI Taxonomy" id="717982"/>
    <lineage>
        <taxon>Eukaryota</taxon>
        <taxon>Fungi</taxon>
        <taxon>Dikarya</taxon>
        <taxon>Basidiomycota</taxon>
        <taxon>Agaricomycotina</taxon>
        <taxon>Agaricomycetes</taxon>
        <taxon>Auriculariales</taxon>
        <taxon>Auriculariaceae</taxon>
        <taxon>Auricularia</taxon>
    </lineage>
</organism>
<dbReference type="InParanoid" id="J0WPL2"/>
<proteinExistence type="predicted"/>
<name>J0WPL2_AURST</name>
<dbReference type="Proteomes" id="UP000006514">
    <property type="component" value="Unassembled WGS sequence"/>
</dbReference>
<evidence type="ECO:0000313" key="2">
    <source>
        <dbReference type="Proteomes" id="UP000006514"/>
    </source>
</evidence>
<accession>J0WPL2</accession>
<reference evidence="2" key="1">
    <citation type="journal article" date="2012" name="Science">
        <title>The Paleozoic origin of enzymatic lignin decomposition reconstructed from 31 fungal genomes.</title>
        <authorList>
            <person name="Floudas D."/>
            <person name="Binder M."/>
            <person name="Riley R."/>
            <person name="Barry K."/>
            <person name="Blanchette R.A."/>
            <person name="Henrissat B."/>
            <person name="Martinez A.T."/>
            <person name="Otillar R."/>
            <person name="Spatafora J.W."/>
            <person name="Yadav J.S."/>
            <person name="Aerts A."/>
            <person name="Benoit I."/>
            <person name="Boyd A."/>
            <person name="Carlson A."/>
            <person name="Copeland A."/>
            <person name="Coutinho P.M."/>
            <person name="de Vries R.P."/>
            <person name="Ferreira P."/>
            <person name="Findley K."/>
            <person name="Foster B."/>
            <person name="Gaskell J."/>
            <person name="Glotzer D."/>
            <person name="Gorecki P."/>
            <person name="Heitman J."/>
            <person name="Hesse C."/>
            <person name="Hori C."/>
            <person name="Igarashi K."/>
            <person name="Jurgens J.A."/>
            <person name="Kallen N."/>
            <person name="Kersten P."/>
            <person name="Kohler A."/>
            <person name="Kuees U."/>
            <person name="Kumar T.K.A."/>
            <person name="Kuo A."/>
            <person name="LaButti K."/>
            <person name="Larrondo L.F."/>
            <person name="Lindquist E."/>
            <person name="Ling A."/>
            <person name="Lombard V."/>
            <person name="Lucas S."/>
            <person name="Lundell T."/>
            <person name="Martin R."/>
            <person name="McLaughlin D.J."/>
            <person name="Morgenstern I."/>
            <person name="Morin E."/>
            <person name="Murat C."/>
            <person name="Nagy L.G."/>
            <person name="Nolan M."/>
            <person name="Ohm R.A."/>
            <person name="Patyshakuliyeva A."/>
            <person name="Rokas A."/>
            <person name="Ruiz-Duenas F.J."/>
            <person name="Sabat G."/>
            <person name="Salamov A."/>
            <person name="Samejima M."/>
            <person name="Schmutz J."/>
            <person name="Slot J.C."/>
            <person name="St John F."/>
            <person name="Stenlid J."/>
            <person name="Sun H."/>
            <person name="Sun S."/>
            <person name="Syed K."/>
            <person name="Tsang A."/>
            <person name="Wiebenga A."/>
            <person name="Young D."/>
            <person name="Pisabarro A."/>
            <person name="Eastwood D.C."/>
            <person name="Martin F."/>
            <person name="Cullen D."/>
            <person name="Grigoriev I.V."/>
            <person name="Hibbett D.S."/>
        </authorList>
    </citation>
    <scope>NUCLEOTIDE SEQUENCE [LARGE SCALE GENOMIC DNA]</scope>
    <source>
        <strain evidence="2">TFB10046</strain>
    </source>
</reference>
<dbReference type="KEGG" id="adl:AURDEDRAFT_117640"/>
<gene>
    <name evidence="1" type="ORF">AURDEDRAFT_117640</name>
</gene>
<dbReference type="AlphaFoldDB" id="J0WPL2"/>
<keyword evidence="2" id="KW-1185">Reference proteome</keyword>
<protein>
    <submittedName>
        <fullName evidence="1">Uncharacterized protein</fullName>
    </submittedName>
</protein>
<sequence>MEDKHELELLAYIAEACPRLAVLELHCYRNVSDYHDLERTPLAVPLDDLSSALSAFSALRVVRLNIDFPWFLFSVSRYAGLHGGEYYTAIVAGTIARAVPWLDAVCVLTLDGEHVWQRWTVRKGDADVELEKLTLMGRGAVAIGKTLDF</sequence>
<evidence type="ECO:0000313" key="1">
    <source>
        <dbReference type="EMBL" id="EJD34374.1"/>
    </source>
</evidence>
<dbReference type="EMBL" id="JH687956">
    <property type="protein sequence ID" value="EJD34374.1"/>
    <property type="molecule type" value="Genomic_DNA"/>
</dbReference>